<accession>A0A1G7MJ63</accession>
<dbReference type="SUPFAM" id="SSF55961">
    <property type="entry name" value="Bet v1-like"/>
    <property type="match status" value="1"/>
</dbReference>
<evidence type="ECO:0008006" key="3">
    <source>
        <dbReference type="Google" id="ProtNLM"/>
    </source>
</evidence>
<dbReference type="RefSeq" id="WP_176946617.1">
    <property type="nucleotide sequence ID" value="NZ_FNCC01000002.1"/>
</dbReference>
<dbReference type="Gene3D" id="3.30.530.20">
    <property type="match status" value="1"/>
</dbReference>
<reference evidence="2" key="1">
    <citation type="submission" date="2016-10" db="EMBL/GenBank/DDBJ databases">
        <authorList>
            <person name="Varghese N."/>
            <person name="Submissions S."/>
        </authorList>
    </citation>
    <scope>NUCLEOTIDE SEQUENCE [LARGE SCALE GENOMIC DNA]</scope>
    <source>
        <strain evidence="2">CGMCC 4.3506</strain>
    </source>
</reference>
<evidence type="ECO:0000313" key="1">
    <source>
        <dbReference type="EMBL" id="SDF61918.1"/>
    </source>
</evidence>
<organism evidence="1 2">
    <name type="scientific">Lentzea fradiae</name>
    <dbReference type="NCBI Taxonomy" id="200378"/>
    <lineage>
        <taxon>Bacteria</taxon>
        <taxon>Bacillati</taxon>
        <taxon>Actinomycetota</taxon>
        <taxon>Actinomycetes</taxon>
        <taxon>Pseudonocardiales</taxon>
        <taxon>Pseudonocardiaceae</taxon>
        <taxon>Lentzea</taxon>
    </lineage>
</organism>
<dbReference type="EMBL" id="FNCC01000002">
    <property type="protein sequence ID" value="SDF61918.1"/>
    <property type="molecule type" value="Genomic_DNA"/>
</dbReference>
<sequence>MARRIEHHTTSAFPAEKVFAALVDETYLRDRLAAIGGKDAELVTYTSVDGKTSYQLKQGVPAEHLPSVAKSLLGGDLVIQRVENWAAGAGTAEVTIGGVPGRLDGAFTITDDGSGSKLTLTGEVKVGIPLMGGKLEKMIAEQVAVLLDKESEFTSEWLANRG</sequence>
<evidence type="ECO:0000313" key="2">
    <source>
        <dbReference type="Proteomes" id="UP000199623"/>
    </source>
</evidence>
<protein>
    <recommendedName>
        <fullName evidence="3">Carbon monoxide dehydrogenase subunit G</fullName>
    </recommendedName>
</protein>
<dbReference type="InterPro" id="IPR023393">
    <property type="entry name" value="START-like_dom_sf"/>
</dbReference>
<dbReference type="Proteomes" id="UP000199623">
    <property type="component" value="Unassembled WGS sequence"/>
</dbReference>
<name>A0A1G7MJ63_9PSEU</name>
<keyword evidence="2" id="KW-1185">Reference proteome</keyword>
<dbReference type="AlphaFoldDB" id="A0A1G7MJ63"/>
<dbReference type="Pfam" id="PF10698">
    <property type="entry name" value="DUF2505"/>
    <property type="match status" value="1"/>
</dbReference>
<proteinExistence type="predicted"/>
<dbReference type="InterPro" id="IPR019639">
    <property type="entry name" value="DUF2505"/>
</dbReference>
<gene>
    <name evidence="1" type="ORF">SAMN05216553_102362</name>
</gene>
<dbReference type="STRING" id="200378.SAMN05216553_102362"/>